<feature type="transmembrane region" description="Helical" evidence="1">
    <location>
        <begin position="20"/>
        <end position="41"/>
    </location>
</feature>
<name>A0A9X6QXR1_BACTJ</name>
<protein>
    <submittedName>
        <fullName evidence="2">Uncharacterized protein</fullName>
    </submittedName>
</protein>
<keyword evidence="1" id="KW-0472">Membrane</keyword>
<dbReference type="Proteomes" id="UP000194853">
    <property type="component" value="Unassembled WGS sequence"/>
</dbReference>
<keyword evidence="1" id="KW-0812">Transmembrane</keyword>
<accession>A0A9X6QXR1</accession>
<sequence>MKQIIREVKENLVKKKFFSILILVQVTMLFVLMSVLFLQFYNVNTKTKSLYGQYKDKNVYQLSDNLFDEEEKSFLKSGDSLGYLKSFYKQLNENTEFTYLVTASQGIGIENFRGNDTFLEGYHSEGGAFPPYEFHGEQYRMAKALQVNEQVFTTFDLKLEQGRKFKGEDYLYEDKKILPIILGADYKSTYKIGDRLKIEYIFTQMNAEIIGFLEPNTVFPVREDFEFYADKHILMPAFTMEKGPLTQENDIFQKRQYLQLVNGQIFTEKDTFQIRKLIDGIAETTQFNYVTIIGANGIGIDLMISMLNQNINLLIMLVVVMLCFCIASIALAFIMKWNIQIKKYAIHIISGANTFDIVMYMFAEVFLLILISLGIAFVIITNIVNMPVLYYVMIAIIGIIIACVGLLPMYFKVKNLNISKMLKKKV</sequence>
<dbReference type="AlphaFoldDB" id="A0A9X6QXR1"/>
<evidence type="ECO:0000256" key="1">
    <source>
        <dbReference type="SAM" id="Phobius"/>
    </source>
</evidence>
<dbReference type="RefSeq" id="WP_086404386.1">
    <property type="nucleotide sequence ID" value="NZ_MOOS01000150.1"/>
</dbReference>
<dbReference type="EMBL" id="MOOS01000150">
    <property type="protein sequence ID" value="OUB63548.1"/>
    <property type="molecule type" value="Genomic_DNA"/>
</dbReference>
<organism evidence="2 3">
    <name type="scientific">Bacillus thuringiensis subsp. jegathesan</name>
    <dbReference type="NCBI Taxonomy" id="56955"/>
    <lineage>
        <taxon>Bacteria</taxon>
        <taxon>Bacillati</taxon>
        <taxon>Bacillota</taxon>
        <taxon>Bacilli</taxon>
        <taxon>Bacillales</taxon>
        <taxon>Bacillaceae</taxon>
        <taxon>Bacillus</taxon>
        <taxon>Bacillus cereus group</taxon>
    </lineage>
</organism>
<feature type="transmembrane region" description="Helical" evidence="1">
    <location>
        <begin position="313"/>
        <end position="337"/>
    </location>
</feature>
<gene>
    <name evidence="2" type="ORF">BK750_20190</name>
</gene>
<feature type="transmembrane region" description="Helical" evidence="1">
    <location>
        <begin position="389"/>
        <end position="411"/>
    </location>
</feature>
<evidence type="ECO:0000313" key="2">
    <source>
        <dbReference type="EMBL" id="OUB63548.1"/>
    </source>
</evidence>
<evidence type="ECO:0000313" key="3">
    <source>
        <dbReference type="Proteomes" id="UP000194853"/>
    </source>
</evidence>
<proteinExistence type="predicted"/>
<reference evidence="2 3" key="1">
    <citation type="submission" date="2016-10" db="EMBL/GenBank/DDBJ databases">
        <title>Comparative genomics of Bacillus thuringiensis reveals a path to pathogens against multiple invertebrate hosts.</title>
        <authorList>
            <person name="Zheng J."/>
            <person name="Gao Q."/>
            <person name="Liu H."/>
            <person name="Peng D."/>
            <person name="Ruan L."/>
            <person name="Sun M."/>
        </authorList>
    </citation>
    <scope>NUCLEOTIDE SEQUENCE [LARGE SCALE GENOMIC DNA]</scope>
    <source>
        <strain evidence="2">BGSC 4CF1</strain>
    </source>
</reference>
<keyword evidence="1" id="KW-1133">Transmembrane helix</keyword>
<comment type="caution">
    <text evidence="2">The sequence shown here is derived from an EMBL/GenBank/DDBJ whole genome shotgun (WGS) entry which is preliminary data.</text>
</comment>
<feature type="transmembrane region" description="Helical" evidence="1">
    <location>
        <begin position="357"/>
        <end position="383"/>
    </location>
</feature>